<feature type="region of interest" description="Disordered" evidence="1">
    <location>
        <begin position="240"/>
        <end position="295"/>
    </location>
</feature>
<reference evidence="3" key="2">
    <citation type="journal article" date="2023" name="Science">
        <title>Genomic signatures of disease resistance in endangered staghorn corals.</title>
        <authorList>
            <person name="Vollmer S.V."/>
            <person name="Selwyn J.D."/>
            <person name="Despard B.A."/>
            <person name="Roesel C.L."/>
        </authorList>
    </citation>
    <scope>NUCLEOTIDE SEQUENCE</scope>
    <source>
        <strain evidence="3">K2</strain>
    </source>
</reference>
<evidence type="ECO:0000256" key="2">
    <source>
        <dbReference type="SAM" id="SignalP"/>
    </source>
</evidence>
<comment type="caution">
    <text evidence="3">The sequence shown here is derived from an EMBL/GenBank/DDBJ whole genome shotgun (WGS) entry which is preliminary data.</text>
</comment>
<evidence type="ECO:0000313" key="3">
    <source>
        <dbReference type="EMBL" id="KAK2563818.1"/>
    </source>
</evidence>
<evidence type="ECO:0000256" key="1">
    <source>
        <dbReference type="SAM" id="MobiDB-lite"/>
    </source>
</evidence>
<sequence length="389" mass="41946">MRTTLTSLYLLALLFTFADSLALKHTNGPSGRKSVVVQTAVPRSSWECHPGCKKFCLSSCKRSCCAPGAPNYSPDMFPQLVNYQASLPPPPPPPPACPTGCPSTCYPNCDAGCCSPVNQPPAYPQYPPYTGYDPCVAQSCSSACAPQCKPDCCRSQALNLSIRPVYLGSQASPATAKESPSASRKPKPSPPPPPPPKKKIASNKKPKTGLVCVPQCQRLCKPVCIFKCCLPTYKFHDSLPEPKKTVKPHHVKPIASPQRAPVPKLFSQPKPTEARVPDAQQPYADDQQSPYGEPYQNPYQADISSYMTQQQPAVAMQQQSFPYGAVPQNPMAPYADYQGQTSPGLAPLTCPEPSCSDACAPMCSRSCCAGIAPLLPQPWDKRSIRPHKA</sequence>
<dbReference type="Proteomes" id="UP001249851">
    <property type="component" value="Unassembled WGS sequence"/>
</dbReference>
<gene>
    <name evidence="3" type="ORF">P5673_012822</name>
</gene>
<dbReference type="AlphaFoldDB" id="A0AAD9QM18"/>
<feature type="compositionally biased region" description="Low complexity" evidence="1">
    <location>
        <begin position="277"/>
        <end position="291"/>
    </location>
</feature>
<dbReference type="EMBL" id="JARQWQ010000024">
    <property type="protein sequence ID" value="KAK2563818.1"/>
    <property type="molecule type" value="Genomic_DNA"/>
</dbReference>
<organism evidence="3 4">
    <name type="scientific">Acropora cervicornis</name>
    <name type="common">Staghorn coral</name>
    <dbReference type="NCBI Taxonomy" id="6130"/>
    <lineage>
        <taxon>Eukaryota</taxon>
        <taxon>Metazoa</taxon>
        <taxon>Cnidaria</taxon>
        <taxon>Anthozoa</taxon>
        <taxon>Hexacorallia</taxon>
        <taxon>Scleractinia</taxon>
        <taxon>Astrocoeniina</taxon>
        <taxon>Acroporidae</taxon>
        <taxon>Acropora</taxon>
    </lineage>
</organism>
<name>A0AAD9QM18_ACRCE</name>
<keyword evidence="4" id="KW-1185">Reference proteome</keyword>
<protein>
    <submittedName>
        <fullName evidence="3">Uncharacterized protein</fullName>
    </submittedName>
</protein>
<feature type="chain" id="PRO_5042296857" evidence="2">
    <location>
        <begin position="23"/>
        <end position="389"/>
    </location>
</feature>
<proteinExistence type="predicted"/>
<evidence type="ECO:0000313" key="4">
    <source>
        <dbReference type="Proteomes" id="UP001249851"/>
    </source>
</evidence>
<accession>A0AAD9QM18</accession>
<feature type="signal peptide" evidence="2">
    <location>
        <begin position="1"/>
        <end position="22"/>
    </location>
</feature>
<reference evidence="3" key="1">
    <citation type="journal article" date="2023" name="G3 (Bethesda)">
        <title>Whole genome assembly and annotation of the endangered Caribbean coral Acropora cervicornis.</title>
        <authorList>
            <person name="Selwyn J.D."/>
            <person name="Vollmer S.V."/>
        </authorList>
    </citation>
    <scope>NUCLEOTIDE SEQUENCE</scope>
    <source>
        <strain evidence="3">K2</strain>
    </source>
</reference>
<keyword evidence="2" id="KW-0732">Signal</keyword>
<feature type="region of interest" description="Disordered" evidence="1">
    <location>
        <begin position="170"/>
        <end position="204"/>
    </location>
</feature>